<reference evidence="8 9" key="1">
    <citation type="submission" date="2018-01" db="EMBL/GenBank/DDBJ databases">
        <title>A novel member of the phylum Bacteroidetes isolated from glacier ice.</title>
        <authorList>
            <person name="Liu Q."/>
            <person name="Xin Y.-H."/>
        </authorList>
    </citation>
    <scope>NUCLEOTIDE SEQUENCE [LARGE SCALE GENOMIC DNA]</scope>
    <source>
        <strain evidence="8 9">RB1R16</strain>
    </source>
</reference>
<dbReference type="Proteomes" id="UP000239872">
    <property type="component" value="Unassembled WGS sequence"/>
</dbReference>
<dbReference type="Pfam" id="PF02631">
    <property type="entry name" value="RecX_HTH2"/>
    <property type="match status" value="1"/>
</dbReference>
<evidence type="ECO:0000259" key="6">
    <source>
        <dbReference type="Pfam" id="PF02631"/>
    </source>
</evidence>
<dbReference type="HAMAP" id="MF_01114">
    <property type="entry name" value="RecX"/>
    <property type="match status" value="1"/>
</dbReference>
<dbReference type="Pfam" id="PF21981">
    <property type="entry name" value="RecX_HTH3"/>
    <property type="match status" value="1"/>
</dbReference>
<evidence type="ECO:0000313" key="9">
    <source>
        <dbReference type="Proteomes" id="UP000239872"/>
    </source>
</evidence>
<proteinExistence type="inferred from homology"/>
<comment type="subcellular location">
    <subcellularLocation>
        <location evidence="1 5">Cytoplasm</location>
    </subcellularLocation>
</comment>
<dbReference type="GO" id="GO:0006282">
    <property type="term" value="P:regulation of DNA repair"/>
    <property type="evidence" value="ECO:0007669"/>
    <property type="project" value="UniProtKB-UniRule"/>
</dbReference>
<keyword evidence="4 5" id="KW-0963">Cytoplasm</keyword>
<comment type="function">
    <text evidence="5">Modulates RecA activity.</text>
</comment>
<evidence type="ECO:0000256" key="4">
    <source>
        <dbReference type="ARBA" id="ARBA00022490"/>
    </source>
</evidence>
<comment type="similarity">
    <text evidence="2 5">Belongs to the RecX family.</text>
</comment>
<dbReference type="InterPro" id="IPR053924">
    <property type="entry name" value="RecX_HTH_2nd"/>
</dbReference>
<evidence type="ECO:0000313" key="8">
    <source>
        <dbReference type="EMBL" id="PQJ10379.1"/>
    </source>
</evidence>
<dbReference type="AlphaFoldDB" id="A0A2S7STY1"/>
<evidence type="ECO:0000256" key="5">
    <source>
        <dbReference type="HAMAP-Rule" id="MF_01114"/>
    </source>
</evidence>
<protein>
    <recommendedName>
        <fullName evidence="3 5">Regulatory protein RecX</fullName>
    </recommendedName>
</protein>
<evidence type="ECO:0000256" key="3">
    <source>
        <dbReference type="ARBA" id="ARBA00018111"/>
    </source>
</evidence>
<name>A0A2S7STY1_9BACT</name>
<evidence type="ECO:0000259" key="7">
    <source>
        <dbReference type="Pfam" id="PF21981"/>
    </source>
</evidence>
<gene>
    <name evidence="5" type="primary">recX</name>
    <name evidence="8" type="ORF">CJD36_010400</name>
</gene>
<keyword evidence="9" id="KW-1185">Reference proteome</keyword>
<feature type="domain" description="RecX second three-helical" evidence="6">
    <location>
        <begin position="51"/>
        <end position="90"/>
    </location>
</feature>
<dbReference type="GO" id="GO:0005737">
    <property type="term" value="C:cytoplasm"/>
    <property type="evidence" value="ECO:0007669"/>
    <property type="project" value="UniProtKB-SubCell"/>
</dbReference>
<dbReference type="Gene3D" id="1.10.10.10">
    <property type="entry name" value="Winged helix-like DNA-binding domain superfamily/Winged helix DNA-binding domain"/>
    <property type="match status" value="2"/>
</dbReference>
<dbReference type="InterPro" id="IPR053925">
    <property type="entry name" value="RecX_HTH_3rd"/>
</dbReference>
<accession>A0A2S7STY1</accession>
<feature type="domain" description="RecX third three-helical" evidence="7">
    <location>
        <begin position="102"/>
        <end position="142"/>
    </location>
</feature>
<dbReference type="OrthoDB" id="1523826at2"/>
<sequence>MLLQTKAAITHYCEYQERCHSEVRNKLYELGCTTPEVEDGIAGLIEIGLLNEERFARAYARGKFRMKQWGREKIKQQLKLKKISDYCIKNGLSEIDAEEYDRIFQKLMEKKVNELKSERSEMVLKSKIYRYMVQKGYERDMVIDLLNNMIKEKKKY</sequence>
<dbReference type="EMBL" id="PPSL01000003">
    <property type="protein sequence ID" value="PQJ10379.1"/>
    <property type="molecule type" value="Genomic_DNA"/>
</dbReference>
<dbReference type="RefSeq" id="WP_105039107.1">
    <property type="nucleotide sequence ID" value="NZ_PPSL01000003.1"/>
</dbReference>
<dbReference type="PANTHER" id="PTHR33602">
    <property type="entry name" value="REGULATORY PROTEIN RECX FAMILY PROTEIN"/>
    <property type="match status" value="1"/>
</dbReference>
<evidence type="ECO:0000256" key="2">
    <source>
        <dbReference type="ARBA" id="ARBA00009695"/>
    </source>
</evidence>
<dbReference type="InterPro" id="IPR036388">
    <property type="entry name" value="WH-like_DNA-bd_sf"/>
</dbReference>
<comment type="caution">
    <text evidence="8">The sequence shown here is derived from an EMBL/GenBank/DDBJ whole genome shotgun (WGS) entry which is preliminary data.</text>
</comment>
<dbReference type="PANTHER" id="PTHR33602:SF1">
    <property type="entry name" value="REGULATORY PROTEIN RECX FAMILY PROTEIN"/>
    <property type="match status" value="1"/>
</dbReference>
<dbReference type="InterPro" id="IPR003783">
    <property type="entry name" value="Regulatory_RecX"/>
</dbReference>
<organism evidence="8 9">
    <name type="scientific">Flavipsychrobacter stenotrophus</name>
    <dbReference type="NCBI Taxonomy" id="2077091"/>
    <lineage>
        <taxon>Bacteria</taxon>
        <taxon>Pseudomonadati</taxon>
        <taxon>Bacteroidota</taxon>
        <taxon>Chitinophagia</taxon>
        <taxon>Chitinophagales</taxon>
        <taxon>Chitinophagaceae</taxon>
        <taxon>Flavipsychrobacter</taxon>
    </lineage>
</organism>
<evidence type="ECO:0000256" key="1">
    <source>
        <dbReference type="ARBA" id="ARBA00004496"/>
    </source>
</evidence>